<organism evidence="1 2">
    <name type="scientific">Actinomadura meyerae</name>
    <dbReference type="NCBI Taxonomy" id="240840"/>
    <lineage>
        <taxon>Bacteria</taxon>
        <taxon>Bacillati</taxon>
        <taxon>Actinomycetota</taxon>
        <taxon>Actinomycetes</taxon>
        <taxon>Streptosporangiales</taxon>
        <taxon>Thermomonosporaceae</taxon>
        <taxon>Actinomadura</taxon>
    </lineage>
</organism>
<protein>
    <submittedName>
        <fullName evidence="1">Uncharacterized protein</fullName>
    </submittedName>
</protein>
<proteinExistence type="predicted"/>
<dbReference type="Proteomes" id="UP000198318">
    <property type="component" value="Unassembled WGS sequence"/>
</dbReference>
<dbReference type="RefSeq" id="WP_165950286.1">
    <property type="nucleotide sequence ID" value="NZ_FZOR01000021.1"/>
</dbReference>
<dbReference type="AlphaFoldDB" id="A0A239L4B3"/>
<keyword evidence="2" id="KW-1185">Reference proteome</keyword>
<sequence>MKTLLARITARRVKAVSFCETCGQVCTPTCRSAAHIDRVTTAAYRTRL</sequence>
<dbReference type="EMBL" id="FZOR01000021">
    <property type="protein sequence ID" value="SNT25447.1"/>
    <property type="molecule type" value="Genomic_DNA"/>
</dbReference>
<reference evidence="1 2" key="1">
    <citation type="submission" date="2017-06" db="EMBL/GenBank/DDBJ databases">
        <authorList>
            <person name="Kim H.J."/>
            <person name="Triplett B.A."/>
        </authorList>
    </citation>
    <scope>NUCLEOTIDE SEQUENCE [LARGE SCALE GENOMIC DNA]</scope>
    <source>
        <strain evidence="1 2">DSM 44715</strain>
    </source>
</reference>
<name>A0A239L4B3_9ACTN</name>
<gene>
    <name evidence="1" type="ORF">SAMN05443665_10219</name>
</gene>
<evidence type="ECO:0000313" key="2">
    <source>
        <dbReference type="Proteomes" id="UP000198318"/>
    </source>
</evidence>
<evidence type="ECO:0000313" key="1">
    <source>
        <dbReference type="EMBL" id="SNT25447.1"/>
    </source>
</evidence>
<accession>A0A239L4B3</accession>